<dbReference type="EMBL" id="MT143555">
    <property type="protein sequence ID" value="QJA98128.1"/>
    <property type="molecule type" value="Genomic_DNA"/>
</dbReference>
<proteinExistence type="predicted"/>
<dbReference type="EMBL" id="MT141847">
    <property type="protein sequence ID" value="QJA71107.1"/>
    <property type="molecule type" value="Genomic_DNA"/>
</dbReference>
<reference evidence="1" key="1">
    <citation type="submission" date="2020-03" db="EMBL/GenBank/DDBJ databases">
        <title>The deep terrestrial virosphere.</title>
        <authorList>
            <person name="Holmfeldt K."/>
            <person name="Nilsson E."/>
            <person name="Simone D."/>
            <person name="Lopez-Fernandez M."/>
            <person name="Wu X."/>
            <person name="de Brujin I."/>
            <person name="Lundin D."/>
            <person name="Andersson A."/>
            <person name="Bertilsson S."/>
            <person name="Dopson M."/>
        </authorList>
    </citation>
    <scope>NUCLEOTIDE SEQUENCE</scope>
    <source>
        <strain evidence="1">MM415A03373</strain>
        <strain evidence="2">MM415B05665</strain>
    </source>
</reference>
<name>A0A6M3JQM6_9ZZZZ</name>
<sequence>MPDKKMTPDEAIAQWKSIAEEERTRAEQAEAGRDGLRLELYAEKYTHRKDNEYLVSERDRLRVENADLRGGDLREQVVNAETRVRELEDAIGDFVDYATDKIKELTWGE</sequence>
<gene>
    <name evidence="1" type="ORF">MM415A03373_0004</name>
    <name evidence="2" type="ORF">MM415B05665_0003</name>
</gene>
<accession>A0A6M3JQM6</accession>
<organism evidence="1">
    <name type="scientific">viral metagenome</name>
    <dbReference type="NCBI Taxonomy" id="1070528"/>
    <lineage>
        <taxon>unclassified sequences</taxon>
        <taxon>metagenomes</taxon>
        <taxon>organismal metagenomes</taxon>
    </lineage>
</organism>
<evidence type="ECO:0000313" key="2">
    <source>
        <dbReference type="EMBL" id="QJA98128.1"/>
    </source>
</evidence>
<evidence type="ECO:0000313" key="1">
    <source>
        <dbReference type="EMBL" id="QJA71107.1"/>
    </source>
</evidence>
<protein>
    <submittedName>
        <fullName evidence="1">Uncharacterized protein</fullName>
    </submittedName>
</protein>
<dbReference type="AlphaFoldDB" id="A0A6M3JQM6"/>